<dbReference type="RefSeq" id="WP_176978119.1">
    <property type="nucleotide sequence ID" value="NZ_JABZEO010000022.1"/>
</dbReference>
<dbReference type="AlphaFoldDB" id="A0A850R9L2"/>
<dbReference type="Proteomes" id="UP000592294">
    <property type="component" value="Unassembled WGS sequence"/>
</dbReference>
<keyword evidence="1" id="KW-0732">Signal</keyword>
<dbReference type="GO" id="GO:0005576">
    <property type="term" value="C:extracellular region"/>
    <property type="evidence" value="ECO:0007669"/>
    <property type="project" value="TreeGrafter"/>
</dbReference>
<dbReference type="PANTHER" id="PTHR37549:SF1">
    <property type="entry name" value="LIPOPROTEIN LPRI"/>
    <property type="match status" value="1"/>
</dbReference>
<evidence type="ECO:0000259" key="2">
    <source>
        <dbReference type="Pfam" id="PF07007"/>
    </source>
</evidence>
<accession>A0A850R9L2</accession>
<sequence>MTLKTIARIVLATGLALQTLHTVAQPSFDCTKATTLVENAICQDPELAAMDGALAEQYQAVWRATSGESDRQALKKSQRAWLAKRNQCKDRPCLVRAYRERLDALEVAVADPESKRFSRCRLDVRGQRYIDGPCTGSLDSDGSFQIYTPAYFAMVQVEQPGIAFGFWNEDAYASQAHSDLGRLTRDGACWTNAQASVCAWK</sequence>
<feature type="signal peptide" evidence="1">
    <location>
        <begin position="1"/>
        <end position="24"/>
    </location>
</feature>
<dbReference type="InterPro" id="IPR009739">
    <property type="entry name" value="LprI-like_N"/>
</dbReference>
<dbReference type="InterPro" id="IPR052755">
    <property type="entry name" value="Lysozyme_Inhibitor_LprI"/>
</dbReference>
<reference evidence="3 4" key="1">
    <citation type="submission" date="2020-06" db="EMBL/GenBank/DDBJ databases">
        <title>Whole-genome sequence of Allochromatium humboldtianum DSM 21881, type strain.</title>
        <authorList>
            <person name="Kyndt J.A."/>
            <person name="Meyer T.E."/>
        </authorList>
    </citation>
    <scope>NUCLEOTIDE SEQUENCE [LARGE SCALE GENOMIC DNA]</scope>
    <source>
        <strain evidence="3 4">DSM 21881</strain>
    </source>
</reference>
<dbReference type="EMBL" id="JABZEO010000022">
    <property type="protein sequence ID" value="NVZ11419.1"/>
    <property type="molecule type" value="Genomic_DNA"/>
</dbReference>
<organism evidence="3 4">
    <name type="scientific">Allochromatium humboldtianum</name>
    <dbReference type="NCBI Taxonomy" id="504901"/>
    <lineage>
        <taxon>Bacteria</taxon>
        <taxon>Pseudomonadati</taxon>
        <taxon>Pseudomonadota</taxon>
        <taxon>Gammaproteobacteria</taxon>
        <taxon>Chromatiales</taxon>
        <taxon>Chromatiaceae</taxon>
        <taxon>Allochromatium</taxon>
    </lineage>
</organism>
<dbReference type="Gene3D" id="1.20.1270.180">
    <property type="match status" value="1"/>
</dbReference>
<dbReference type="PANTHER" id="PTHR37549">
    <property type="entry name" value="LIPOPROTEIN LPRI"/>
    <property type="match status" value="1"/>
</dbReference>
<dbReference type="Pfam" id="PF07007">
    <property type="entry name" value="LprI"/>
    <property type="match status" value="1"/>
</dbReference>
<gene>
    <name evidence="3" type="ORF">HW932_19390</name>
</gene>
<evidence type="ECO:0000313" key="4">
    <source>
        <dbReference type="Proteomes" id="UP000592294"/>
    </source>
</evidence>
<name>A0A850R9L2_9GAMM</name>
<feature type="chain" id="PRO_5033026128" evidence="1">
    <location>
        <begin position="25"/>
        <end position="201"/>
    </location>
</feature>
<feature type="domain" description="Lysozyme inhibitor LprI-like N-terminal" evidence="2">
    <location>
        <begin position="30"/>
        <end position="88"/>
    </location>
</feature>
<evidence type="ECO:0000313" key="3">
    <source>
        <dbReference type="EMBL" id="NVZ11419.1"/>
    </source>
</evidence>
<proteinExistence type="predicted"/>
<evidence type="ECO:0000256" key="1">
    <source>
        <dbReference type="SAM" id="SignalP"/>
    </source>
</evidence>
<comment type="caution">
    <text evidence="3">The sequence shown here is derived from an EMBL/GenBank/DDBJ whole genome shotgun (WGS) entry which is preliminary data.</text>
</comment>
<protein>
    <submittedName>
        <fullName evidence="3">DUF1311 domain-containing protein</fullName>
    </submittedName>
</protein>
<keyword evidence="4" id="KW-1185">Reference proteome</keyword>